<dbReference type="GO" id="GO:0003677">
    <property type="term" value="F:DNA binding"/>
    <property type="evidence" value="ECO:0007669"/>
    <property type="project" value="UniProtKB-KW"/>
</dbReference>
<evidence type="ECO:0000256" key="4">
    <source>
        <dbReference type="ARBA" id="ARBA00023163"/>
    </source>
</evidence>
<evidence type="ECO:0000256" key="2">
    <source>
        <dbReference type="ARBA" id="ARBA00023015"/>
    </source>
</evidence>
<dbReference type="Pfam" id="PF26213">
    <property type="entry name" value="TYRAAT1_C"/>
    <property type="match status" value="1"/>
</dbReference>
<keyword evidence="2" id="KW-0805">Transcription regulation</keyword>
<keyword evidence="5" id="KW-0539">Nucleus</keyword>
<dbReference type="PANTHER" id="PTHR43207:SF4">
    <property type="entry name" value="AROGENATE DEHYDROGENASE 2, CHLOROPLASTIC"/>
    <property type="match status" value="1"/>
</dbReference>
<comment type="subcellular location">
    <subcellularLocation>
        <location evidence="1">Nucleus</location>
    </subcellularLocation>
</comment>
<dbReference type="Pfam" id="PF03807">
    <property type="entry name" value="F420_oxidored"/>
    <property type="match status" value="1"/>
</dbReference>
<dbReference type="GO" id="GO:0033730">
    <property type="term" value="F:arogenate dehydrogenase (NADP+) activity"/>
    <property type="evidence" value="ECO:0007669"/>
    <property type="project" value="InterPro"/>
</dbReference>
<dbReference type="GO" id="GO:0006571">
    <property type="term" value="P:tyrosine biosynthetic process"/>
    <property type="evidence" value="ECO:0007669"/>
    <property type="project" value="InterPro"/>
</dbReference>
<feature type="transmembrane region" description="Helical" evidence="6">
    <location>
        <begin position="20"/>
        <end position="37"/>
    </location>
</feature>
<keyword evidence="3" id="KW-0238">DNA-binding</keyword>
<evidence type="ECO:0000256" key="5">
    <source>
        <dbReference type="ARBA" id="ARBA00023242"/>
    </source>
</evidence>
<dbReference type="InterPro" id="IPR016177">
    <property type="entry name" value="DNA-bd_dom_sf"/>
</dbReference>
<dbReference type="GO" id="GO:0005634">
    <property type="term" value="C:nucleus"/>
    <property type="evidence" value="ECO:0007669"/>
    <property type="project" value="UniProtKB-SubCell"/>
</dbReference>
<dbReference type="InterPro" id="IPR036291">
    <property type="entry name" value="NAD(P)-bd_dom_sf"/>
</dbReference>
<feature type="domain" description="Pyrroline-5-carboxylate reductase catalytic N-terminal" evidence="7">
    <location>
        <begin position="201"/>
        <end position="287"/>
    </location>
</feature>
<evidence type="ECO:0000313" key="9">
    <source>
        <dbReference type="EMBL" id="KAF8388447.1"/>
    </source>
</evidence>
<feature type="domain" description="TYRAAT2-like C-terminal" evidence="8">
    <location>
        <begin position="295"/>
        <end position="345"/>
    </location>
</feature>
<dbReference type="SUPFAM" id="SSF54171">
    <property type="entry name" value="DNA-binding domain"/>
    <property type="match status" value="1"/>
</dbReference>
<gene>
    <name evidence="9" type="ORF">HHK36_027119</name>
</gene>
<keyword evidence="6" id="KW-0812">Transmembrane</keyword>
<keyword evidence="10" id="KW-1185">Reference proteome</keyword>
<evidence type="ECO:0000256" key="6">
    <source>
        <dbReference type="SAM" id="Phobius"/>
    </source>
</evidence>
<evidence type="ECO:0000313" key="10">
    <source>
        <dbReference type="Proteomes" id="UP000655225"/>
    </source>
</evidence>
<proteinExistence type="predicted"/>
<keyword evidence="6" id="KW-1133">Transmembrane helix</keyword>
<dbReference type="EMBL" id="JABCRI010000020">
    <property type="protein sequence ID" value="KAF8388447.1"/>
    <property type="molecule type" value="Genomic_DNA"/>
</dbReference>
<dbReference type="InterPro" id="IPR059064">
    <property type="entry name" value="TYRAAT2_C"/>
</dbReference>
<keyword evidence="4" id="KW-0804">Transcription</keyword>
<dbReference type="Proteomes" id="UP000655225">
    <property type="component" value="Unassembled WGS sequence"/>
</dbReference>
<sequence length="555" mass="61889">MMDLDLWLSGLMGREENNSFLSSGVSGYVLIFAWLVGNSGISHGEPTEAQTLGIFHRYTQLDIGLNVELPRFSDNANGSENLIQNTESVNRHHIPPVDVNHPKEICWCCTLGKLAATVEVLSSGKSLGLSGHHVYYLNFEASTDVIHVDCIMMFAGVSFIIVLINVIQPYICRDFAAYSPAIFLAAAAQIYNRFEKSTKLKIAVVGFGNFGQFLAQTLVQQGHTILAHSRSDAARKLGVSFFSNPDDLCEEHPEVILLCTSIISTESILKSLPVQRLKRNTLFVDVLSVKEFPRNLVENTSGDSFDLYYGLFMYNKNAMEQLERLDMAFESLKKQLFGHLHDVLSMDINISKESPGSPNVSGSISSKEETIQQFLGPELKCRKPRRRKLFEDQEPCIMRGVYLKSMKWQAAIKVDKKQIHLGTVGSQEAAAHLYDSLSKQIPDGSRGRKTNNLSEHTFSKCAVEATNDVTCRTAAIGGTLGSGGHHSVWKMEMELSHRCSQINLGKLRLDETNWVIFDMFRWEGRAGREAVVFETEDGSAIEDAYNRGSDTIKDK</sequence>
<name>A0A834YM42_TETSI</name>
<evidence type="ECO:0000259" key="8">
    <source>
        <dbReference type="Pfam" id="PF26213"/>
    </source>
</evidence>
<reference evidence="9 10" key="1">
    <citation type="submission" date="2020-04" db="EMBL/GenBank/DDBJ databases">
        <title>Plant Genome Project.</title>
        <authorList>
            <person name="Zhang R.-G."/>
        </authorList>
    </citation>
    <scope>NUCLEOTIDE SEQUENCE [LARGE SCALE GENOMIC DNA]</scope>
    <source>
        <strain evidence="9">YNK0</strain>
        <tissue evidence="9">Leaf</tissue>
    </source>
</reference>
<evidence type="ECO:0000259" key="7">
    <source>
        <dbReference type="Pfam" id="PF03807"/>
    </source>
</evidence>
<comment type="caution">
    <text evidence="9">The sequence shown here is derived from an EMBL/GenBank/DDBJ whole genome shotgun (WGS) entry which is preliminary data.</text>
</comment>
<dbReference type="InterPro" id="IPR045011">
    <property type="entry name" value="TYRAAT1/2"/>
</dbReference>
<feature type="transmembrane region" description="Helical" evidence="6">
    <location>
        <begin position="150"/>
        <end position="171"/>
    </location>
</feature>
<dbReference type="OrthoDB" id="2414662at2759"/>
<dbReference type="AlphaFoldDB" id="A0A834YM42"/>
<evidence type="ECO:0000256" key="3">
    <source>
        <dbReference type="ARBA" id="ARBA00023125"/>
    </source>
</evidence>
<accession>A0A834YM42</accession>
<dbReference type="SUPFAM" id="SSF51735">
    <property type="entry name" value="NAD(P)-binding Rossmann-fold domains"/>
    <property type="match status" value="1"/>
</dbReference>
<dbReference type="InterPro" id="IPR028939">
    <property type="entry name" value="P5C_Rdtase_cat_N"/>
</dbReference>
<organism evidence="9 10">
    <name type="scientific">Tetracentron sinense</name>
    <name type="common">Spur-leaf</name>
    <dbReference type="NCBI Taxonomy" id="13715"/>
    <lineage>
        <taxon>Eukaryota</taxon>
        <taxon>Viridiplantae</taxon>
        <taxon>Streptophyta</taxon>
        <taxon>Embryophyta</taxon>
        <taxon>Tracheophyta</taxon>
        <taxon>Spermatophyta</taxon>
        <taxon>Magnoliopsida</taxon>
        <taxon>Trochodendrales</taxon>
        <taxon>Trochodendraceae</taxon>
        <taxon>Tetracentron</taxon>
    </lineage>
</organism>
<dbReference type="PANTHER" id="PTHR43207">
    <property type="entry name" value="AROGENATE DEHYDROGENASE-RELATED"/>
    <property type="match status" value="1"/>
</dbReference>
<dbReference type="Gene3D" id="3.40.50.720">
    <property type="entry name" value="NAD(P)-binding Rossmann-like Domain"/>
    <property type="match status" value="1"/>
</dbReference>
<keyword evidence="6" id="KW-0472">Membrane</keyword>
<evidence type="ECO:0000256" key="1">
    <source>
        <dbReference type="ARBA" id="ARBA00004123"/>
    </source>
</evidence>
<protein>
    <submittedName>
        <fullName evidence="9">Uncharacterized protein</fullName>
    </submittedName>
</protein>